<dbReference type="Proteomes" id="UP001054945">
    <property type="component" value="Unassembled WGS sequence"/>
</dbReference>
<name>A0AAV4RTZ8_CAEEX</name>
<sequence length="79" mass="9077">MRWQVRNMRSLEVRFWTRNSSSSGHLQVEVASIVLLHYARGGGFNLRTPFRDGRVLDFRWSNGMGIESRNGQLPLCGIV</sequence>
<dbReference type="EMBL" id="BPLR01008379">
    <property type="protein sequence ID" value="GIY24306.1"/>
    <property type="molecule type" value="Genomic_DNA"/>
</dbReference>
<reference evidence="1 2" key="1">
    <citation type="submission" date="2021-06" db="EMBL/GenBank/DDBJ databases">
        <title>Caerostris extrusa draft genome.</title>
        <authorList>
            <person name="Kono N."/>
            <person name="Arakawa K."/>
        </authorList>
    </citation>
    <scope>NUCLEOTIDE SEQUENCE [LARGE SCALE GENOMIC DNA]</scope>
</reference>
<dbReference type="AlphaFoldDB" id="A0AAV4RTZ8"/>
<evidence type="ECO:0000313" key="2">
    <source>
        <dbReference type="Proteomes" id="UP001054945"/>
    </source>
</evidence>
<protein>
    <submittedName>
        <fullName evidence="1">Uncharacterized protein</fullName>
    </submittedName>
</protein>
<gene>
    <name evidence="1" type="ORF">CEXT_747441</name>
</gene>
<accession>A0AAV4RTZ8</accession>
<organism evidence="1 2">
    <name type="scientific">Caerostris extrusa</name>
    <name type="common">Bark spider</name>
    <name type="synonym">Caerostris bankana</name>
    <dbReference type="NCBI Taxonomy" id="172846"/>
    <lineage>
        <taxon>Eukaryota</taxon>
        <taxon>Metazoa</taxon>
        <taxon>Ecdysozoa</taxon>
        <taxon>Arthropoda</taxon>
        <taxon>Chelicerata</taxon>
        <taxon>Arachnida</taxon>
        <taxon>Araneae</taxon>
        <taxon>Araneomorphae</taxon>
        <taxon>Entelegynae</taxon>
        <taxon>Araneoidea</taxon>
        <taxon>Araneidae</taxon>
        <taxon>Caerostris</taxon>
    </lineage>
</organism>
<comment type="caution">
    <text evidence="1">The sequence shown here is derived from an EMBL/GenBank/DDBJ whole genome shotgun (WGS) entry which is preliminary data.</text>
</comment>
<evidence type="ECO:0000313" key="1">
    <source>
        <dbReference type="EMBL" id="GIY24306.1"/>
    </source>
</evidence>
<proteinExistence type="predicted"/>
<keyword evidence="2" id="KW-1185">Reference proteome</keyword>